<dbReference type="InterPro" id="IPR019734">
    <property type="entry name" value="TPR_rpt"/>
</dbReference>
<evidence type="ECO:0000256" key="4">
    <source>
        <dbReference type="SAM" id="SignalP"/>
    </source>
</evidence>
<dbReference type="Proteomes" id="UP000029525">
    <property type="component" value="Unassembled WGS sequence"/>
</dbReference>
<accession>A0A096AFA1</accession>
<evidence type="ECO:0000256" key="3">
    <source>
        <dbReference type="PROSITE-ProRule" id="PRU00339"/>
    </source>
</evidence>
<reference evidence="5 6" key="1">
    <citation type="submission" date="2014-07" db="EMBL/GenBank/DDBJ databases">
        <authorList>
            <person name="McCorrison J."/>
            <person name="Sanka R."/>
            <person name="Torralba M."/>
            <person name="Gillis M."/>
            <person name="Haft D.H."/>
            <person name="Methe B."/>
            <person name="Sutton G."/>
            <person name="Nelson K.E."/>
        </authorList>
    </citation>
    <scope>NUCLEOTIDE SEQUENCE [LARGE SCALE GENOMIC DNA]</scope>
    <source>
        <strain evidence="5 6">DNF00320</strain>
    </source>
</reference>
<dbReference type="AlphaFoldDB" id="A0A096AFA1"/>
<feature type="signal peptide" evidence="4">
    <location>
        <begin position="1"/>
        <end position="23"/>
    </location>
</feature>
<dbReference type="PANTHER" id="PTHR44858">
    <property type="entry name" value="TETRATRICOPEPTIDE REPEAT PROTEIN 6"/>
    <property type="match status" value="1"/>
</dbReference>
<dbReference type="RefSeq" id="WP_036866435.1">
    <property type="nucleotide sequence ID" value="NZ_JRNQ01000018.1"/>
</dbReference>
<organism evidence="5 6">
    <name type="scientific">Prevotella bivia DNF00320</name>
    <dbReference type="NCBI Taxonomy" id="1401068"/>
    <lineage>
        <taxon>Bacteria</taxon>
        <taxon>Pseudomonadati</taxon>
        <taxon>Bacteroidota</taxon>
        <taxon>Bacteroidia</taxon>
        <taxon>Bacteroidales</taxon>
        <taxon>Prevotellaceae</taxon>
        <taxon>Prevotella</taxon>
    </lineage>
</organism>
<evidence type="ECO:0000256" key="2">
    <source>
        <dbReference type="ARBA" id="ARBA00022803"/>
    </source>
</evidence>
<dbReference type="SUPFAM" id="SSF48452">
    <property type="entry name" value="TPR-like"/>
    <property type="match status" value="2"/>
</dbReference>
<dbReference type="EMBL" id="JRNQ01000018">
    <property type="protein sequence ID" value="KGF45216.1"/>
    <property type="molecule type" value="Genomic_DNA"/>
</dbReference>
<comment type="caution">
    <text evidence="5">The sequence shown here is derived from an EMBL/GenBank/DDBJ whole genome shotgun (WGS) entry which is preliminary data.</text>
</comment>
<dbReference type="InterPro" id="IPR011990">
    <property type="entry name" value="TPR-like_helical_dom_sf"/>
</dbReference>
<protein>
    <submittedName>
        <fullName evidence="5">Uncharacterized protein</fullName>
    </submittedName>
</protein>
<sequence length="535" mass="61183">MKHYQKLLVLTLLCLLTPLLTLAQKNTYNFKQAIAALNDKDIAKAKKLIFMDMGGNTKDPYDLFLLSLAYSIEKNVDSAFISIDQAIKYMPKSDETYLYQAYNYRAKLCEACNDSEKQLATYNDMVKALPKNVEALLLRAKFYANGLEDYKHSKADLQKALQLDAGNLDAMYTLGDLEFVQKNCDKAIDCYTKVLTANPNYVEARLHRSIAYNQLDKQDASIEDLMELIKQDDTDGYDNLLARSDSAEIREIIIKKLNARAAADPTNGIWKHVLGSVYYRVADYPKAVAAYKEAFAIDKAVGSAYNVANTYYLQNLYQEALEWIGKAEAQARKESENMQLYFSLHANIYDDMGRYDEAIKQFTMAADANPEKTTPLWDRAFTYMKMGKLKEALKDLNAYDEKTEHDNGLVYLYRGWIYQQLGNTMNTEGDFRKAIETDSIGTPSAATFIAQHFLHLDKQALESLNKSLQEDTSAINYFYAACFYAIKNDKPMAMRQIEIAVEKGYNSWSTLRDFPFLKNMHGYKPYDDFILARIK</sequence>
<evidence type="ECO:0000313" key="6">
    <source>
        <dbReference type="Proteomes" id="UP000029525"/>
    </source>
</evidence>
<dbReference type="PROSITE" id="PS50005">
    <property type="entry name" value="TPR"/>
    <property type="match status" value="2"/>
</dbReference>
<keyword evidence="2 3" id="KW-0802">TPR repeat</keyword>
<dbReference type="Gene3D" id="1.25.40.10">
    <property type="entry name" value="Tetratricopeptide repeat domain"/>
    <property type="match status" value="3"/>
</dbReference>
<feature type="chain" id="PRO_5001924576" evidence="4">
    <location>
        <begin position="24"/>
        <end position="535"/>
    </location>
</feature>
<evidence type="ECO:0000313" key="5">
    <source>
        <dbReference type="EMBL" id="KGF45216.1"/>
    </source>
</evidence>
<dbReference type="InterPro" id="IPR050498">
    <property type="entry name" value="Ycf3"/>
</dbReference>
<dbReference type="Pfam" id="PF13181">
    <property type="entry name" value="TPR_8"/>
    <property type="match status" value="1"/>
</dbReference>
<feature type="repeat" description="TPR" evidence="3">
    <location>
        <begin position="168"/>
        <end position="201"/>
    </location>
</feature>
<proteinExistence type="predicted"/>
<dbReference type="Pfam" id="PF13432">
    <property type="entry name" value="TPR_16"/>
    <property type="match status" value="2"/>
</dbReference>
<gene>
    <name evidence="5" type="ORF">HMPREF0647_03700</name>
</gene>
<dbReference type="SMART" id="SM00028">
    <property type="entry name" value="TPR"/>
    <property type="match status" value="9"/>
</dbReference>
<dbReference type="PANTHER" id="PTHR44858:SF1">
    <property type="entry name" value="UDP-N-ACETYLGLUCOSAMINE--PEPTIDE N-ACETYLGLUCOSAMINYLTRANSFERASE SPINDLY-RELATED"/>
    <property type="match status" value="1"/>
</dbReference>
<evidence type="ECO:0000256" key="1">
    <source>
        <dbReference type="ARBA" id="ARBA00022737"/>
    </source>
</evidence>
<dbReference type="OrthoDB" id="1074250at2"/>
<name>A0A096AFA1_9BACT</name>
<feature type="repeat" description="TPR" evidence="3">
    <location>
        <begin position="339"/>
        <end position="372"/>
    </location>
</feature>
<keyword evidence="4" id="KW-0732">Signal</keyword>
<keyword evidence="1" id="KW-0677">Repeat</keyword>